<dbReference type="OrthoDB" id="239417at2157"/>
<evidence type="ECO:0000313" key="4">
    <source>
        <dbReference type="Proteomes" id="UP000199170"/>
    </source>
</evidence>
<dbReference type="Proteomes" id="UP000199170">
    <property type="component" value="Unassembled WGS sequence"/>
</dbReference>
<keyword evidence="1" id="KW-0812">Transmembrane</keyword>
<reference evidence="4" key="1">
    <citation type="submission" date="2016-10" db="EMBL/GenBank/DDBJ databases">
        <authorList>
            <person name="Varghese N."/>
            <person name="Submissions S."/>
        </authorList>
    </citation>
    <scope>NUCLEOTIDE SEQUENCE [LARGE SCALE GENOMIC DNA]</scope>
    <source>
        <strain evidence="4">CGMCC 1.10118</strain>
    </source>
</reference>
<evidence type="ECO:0000259" key="2">
    <source>
        <dbReference type="Pfam" id="PF25953"/>
    </source>
</evidence>
<name>A0A1H3KFQ7_9EURY</name>
<keyword evidence="1" id="KW-1133">Transmembrane helix</keyword>
<accession>A0A1H3KFQ7</accession>
<feature type="domain" description="DUF7991" evidence="2">
    <location>
        <begin position="1"/>
        <end position="105"/>
    </location>
</feature>
<evidence type="ECO:0000313" key="3">
    <source>
        <dbReference type="EMBL" id="SDY50645.1"/>
    </source>
</evidence>
<organism evidence="3 4">
    <name type="scientific">Halobellus clavatus</name>
    <dbReference type="NCBI Taxonomy" id="660517"/>
    <lineage>
        <taxon>Archaea</taxon>
        <taxon>Methanobacteriati</taxon>
        <taxon>Methanobacteriota</taxon>
        <taxon>Stenosarchaea group</taxon>
        <taxon>Halobacteria</taxon>
        <taxon>Halobacteriales</taxon>
        <taxon>Haloferacaceae</taxon>
        <taxon>Halobellus</taxon>
    </lineage>
</organism>
<evidence type="ECO:0000256" key="1">
    <source>
        <dbReference type="SAM" id="Phobius"/>
    </source>
</evidence>
<keyword evidence="1" id="KW-0472">Membrane</keyword>
<dbReference type="EMBL" id="FNPB01000019">
    <property type="protein sequence ID" value="SDY50645.1"/>
    <property type="molecule type" value="Genomic_DNA"/>
</dbReference>
<dbReference type="InterPro" id="IPR058304">
    <property type="entry name" value="DUF7991"/>
</dbReference>
<dbReference type="Pfam" id="PF25953">
    <property type="entry name" value="DUF7991"/>
    <property type="match status" value="1"/>
</dbReference>
<dbReference type="RefSeq" id="WP_089769612.1">
    <property type="nucleotide sequence ID" value="NZ_FNPB01000019.1"/>
</dbReference>
<proteinExistence type="predicted"/>
<protein>
    <recommendedName>
        <fullName evidence="2">DUF7991 domain-containing protein</fullName>
    </recommendedName>
</protein>
<gene>
    <name evidence="3" type="ORF">SAMN04487946_11919</name>
</gene>
<keyword evidence="4" id="KW-1185">Reference proteome</keyword>
<feature type="transmembrane region" description="Helical" evidence="1">
    <location>
        <begin position="6"/>
        <end position="24"/>
    </location>
</feature>
<feature type="transmembrane region" description="Helical" evidence="1">
    <location>
        <begin position="36"/>
        <end position="61"/>
    </location>
</feature>
<dbReference type="AlphaFoldDB" id="A0A1H3KFQ7"/>
<sequence length="111" mass="12055">MVSVVGLVLFGAVLVIHTLLAAVLTRFFRLRLKTQWGYVIYSFVLIPVALLITTLIFFGVFPIGSSLNLGATTLVGASVGLPLALGFTIDTLYVPAPEEYDLPERRGDDRS</sequence>
<feature type="transmembrane region" description="Helical" evidence="1">
    <location>
        <begin position="73"/>
        <end position="96"/>
    </location>
</feature>